<protein>
    <submittedName>
        <fullName evidence="2">Uncharacterized protein</fullName>
    </submittedName>
</protein>
<dbReference type="Proteomes" id="UP000707731">
    <property type="component" value="Unassembled WGS sequence"/>
</dbReference>
<dbReference type="RefSeq" id="WP_195005254.1">
    <property type="nucleotide sequence ID" value="NZ_JADLQN010000016.1"/>
</dbReference>
<name>A0ABS0DIY4_9NOCA</name>
<accession>A0ABS0DIY4</accession>
<gene>
    <name evidence="2" type="ORF">IU449_28395</name>
</gene>
<evidence type="ECO:0000256" key="1">
    <source>
        <dbReference type="SAM" id="MobiDB-lite"/>
    </source>
</evidence>
<evidence type="ECO:0000313" key="3">
    <source>
        <dbReference type="Proteomes" id="UP000707731"/>
    </source>
</evidence>
<sequence>MTDDATIVARARAQELLAEWNRLMDLDNTPLEFIYPDSGAQGWLDYSAEIHAVELELNAHMREHYDALVDQPIWSSWFAPGDEPPRPRIPEVSAPIFGNDPPF</sequence>
<reference evidence="2 3" key="1">
    <citation type="submission" date="2020-10" db="EMBL/GenBank/DDBJ databases">
        <title>Identification of Nocardia species via Next-generation sequencing and recognition of intraspecies genetic diversity.</title>
        <authorList>
            <person name="Li P."/>
            <person name="Li P."/>
            <person name="Lu B."/>
        </authorList>
    </citation>
    <scope>NUCLEOTIDE SEQUENCE [LARGE SCALE GENOMIC DNA]</scope>
    <source>
        <strain evidence="2 3">BJ06-0143</strain>
    </source>
</reference>
<keyword evidence="3" id="KW-1185">Reference proteome</keyword>
<dbReference type="EMBL" id="JADLQN010000016">
    <property type="protein sequence ID" value="MBF6358420.1"/>
    <property type="molecule type" value="Genomic_DNA"/>
</dbReference>
<evidence type="ECO:0000313" key="2">
    <source>
        <dbReference type="EMBL" id="MBF6358420.1"/>
    </source>
</evidence>
<comment type="caution">
    <text evidence="2">The sequence shown here is derived from an EMBL/GenBank/DDBJ whole genome shotgun (WGS) entry which is preliminary data.</text>
</comment>
<proteinExistence type="predicted"/>
<feature type="region of interest" description="Disordered" evidence="1">
    <location>
        <begin position="83"/>
        <end position="103"/>
    </location>
</feature>
<organism evidence="2 3">
    <name type="scientific">Nocardia higoensis</name>
    <dbReference type="NCBI Taxonomy" id="228599"/>
    <lineage>
        <taxon>Bacteria</taxon>
        <taxon>Bacillati</taxon>
        <taxon>Actinomycetota</taxon>
        <taxon>Actinomycetes</taxon>
        <taxon>Mycobacteriales</taxon>
        <taxon>Nocardiaceae</taxon>
        <taxon>Nocardia</taxon>
    </lineage>
</organism>